<feature type="active site" description="Nucleophile" evidence="8">
    <location>
        <position position="17"/>
    </location>
</feature>
<gene>
    <name evidence="11" type="ORF">A2803_05335</name>
</gene>
<evidence type="ECO:0000256" key="6">
    <source>
        <dbReference type="ARBA" id="ARBA00031828"/>
    </source>
</evidence>
<dbReference type="GO" id="GO:0005737">
    <property type="term" value="C:cytoplasm"/>
    <property type="evidence" value="ECO:0007669"/>
    <property type="project" value="UniProtKB-SubCell"/>
</dbReference>
<evidence type="ECO:0000256" key="3">
    <source>
        <dbReference type="ARBA" id="ARBA00022723"/>
    </source>
</evidence>
<feature type="binding site" evidence="10">
    <location>
        <position position="119"/>
    </location>
    <ligand>
        <name>Zn(2+)</name>
        <dbReference type="ChEBI" id="CHEBI:29105"/>
    </ligand>
</feature>
<evidence type="ECO:0000256" key="10">
    <source>
        <dbReference type="PIRSR" id="PIRSR004682-4"/>
    </source>
</evidence>
<dbReference type="NCBIfam" id="TIGR01656">
    <property type="entry name" value="Histidinol-ppas"/>
    <property type="match status" value="1"/>
</dbReference>
<dbReference type="AlphaFoldDB" id="A0A1F7YVU9"/>
<dbReference type="InterPro" id="IPR023214">
    <property type="entry name" value="HAD_sf"/>
</dbReference>
<dbReference type="GO" id="GO:0005975">
    <property type="term" value="P:carbohydrate metabolic process"/>
    <property type="evidence" value="ECO:0007669"/>
    <property type="project" value="InterPro"/>
</dbReference>
<dbReference type="InterPro" id="IPR006543">
    <property type="entry name" value="Histidinol-phos"/>
</dbReference>
<feature type="binding site" evidence="10">
    <location>
        <position position="121"/>
    </location>
    <ligand>
        <name>Zn(2+)</name>
        <dbReference type="ChEBI" id="CHEBI:29105"/>
    </ligand>
</feature>
<dbReference type="Proteomes" id="UP000178870">
    <property type="component" value="Unassembled WGS sequence"/>
</dbReference>
<name>A0A1F7YVU9_9BACT</name>
<comment type="similarity">
    <text evidence="7">Belongs to the gmhB family.</text>
</comment>
<feature type="site" description="Stabilizes the phosphoryl group" evidence="9">
    <location>
        <position position="123"/>
    </location>
</feature>
<feature type="binding site" evidence="10">
    <location>
        <position position="149"/>
    </location>
    <ligand>
        <name>Mg(2+)</name>
        <dbReference type="ChEBI" id="CHEBI:18420"/>
    </ligand>
</feature>
<keyword evidence="10" id="KW-0862">Zinc</keyword>
<feature type="binding site" evidence="10">
    <location>
        <position position="106"/>
    </location>
    <ligand>
        <name>Zn(2+)</name>
        <dbReference type="ChEBI" id="CHEBI:29105"/>
    </ligand>
</feature>
<keyword evidence="10" id="KW-0460">Magnesium</keyword>
<comment type="cofactor">
    <cofactor evidence="10">
        <name>Mg(2+)</name>
        <dbReference type="ChEBI" id="CHEBI:18420"/>
    </cofactor>
</comment>
<dbReference type="PANTHER" id="PTHR42891:SF1">
    <property type="entry name" value="D-GLYCERO-BETA-D-MANNO-HEPTOSE-1,7-BISPHOSPHATE 7-PHOSPHATASE"/>
    <property type="match status" value="1"/>
</dbReference>
<dbReference type="Pfam" id="PF13242">
    <property type="entry name" value="Hydrolase_like"/>
    <property type="match status" value="1"/>
</dbReference>
<evidence type="ECO:0000256" key="2">
    <source>
        <dbReference type="ARBA" id="ARBA00022490"/>
    </source>
</evidence>
<keyword evidence="2 7" id="KW-0963">Cytoplasm</keyword>
<comment type="cofactor">
    <cofactor evidence="10">
        <name>Zn(2+)</name>
        <dbReference type="ChEBI" id="CHEBI:29105"/>
    </cofactor>
</comment>
<evidence type="ECO:0000313" key="12">
    <source>
        <dbReference type="Proteomes" id="UP000178870"/>
    </source>
</evidence>
<dbReference type="PANTHER" id="PTHR42891">
    <property type="entry name" value="D-GLYCERO-BETA-D-MANNO-HEPTOSE-1,7-BISPHOSPHATE 7-PHOSPHATASE"/>
    <property type="match status" value="1"/>
</dbReference>
<evidence type="ECO:0000256" key="8">
    <source>
        <dbReference type="PIRSR" id="PIRSR004682-1"/>
    </source>
</evidence>
<sequence length="205" mass="22801">MTELIRSQHKEGPLFTDRDGIMSRMVKYSYDWDSPQHPEDVVLVDGIEEVISWANTNGIPVIEISNQPGVAKGKMTQETSDAIEARVHELLKEKGAYVNKTYICPHSTNAIVASLKVDCDCRKPKPGLLLTAASELVIDLSRSVFLGDKDTDVTAGQRAGTKTILYIHGEDEAEKLEALKDSKPDYKVDDMRDVLPILQEIFKSV</sequence>
<proteinExistence type="inferred from homology"/>
<evidence type="ECO:0000256" key="1">
    <source>
        <dbReference type="ARBA" id="ARBA00004496"/>
    </source>
</evidence>
<evidence type="ECO:0000256" key="7">
    <source>
        <dbReference type="PIRNR" id="PIRNR004682"/>
    </source>
</evidence>
<dbReference type="EMBL" id="MGGP01000025">
    <property type="protein sequence ID" value="OGM31463.1"/>
    <property type="molecule type" value="Genomic_DNA"/>
</dbReference>
<evidence type="ECO:0000313" key="11">
    <source>
        <dbReference type="EMBL" id="OGM31463.1"/>
    </source>
</evidence>
<organism evidence="11 12">
    <name type="scientific">Candidatus Woesebacteria bacterium RIFCSPHIGHO2_01_FULL_44_21</name>
    <dbReference type="NCBI Taxonomy" id="1802503"/>
    <lineage>
        <taxon>Bacteria</taxon>
        <taxon>Candidatus Woeseibacteriota</taxon>
    </lineage>
</organism>
<evidence type="ECO:0000256" key="5">
    <source>
        <dbReference type="ARBA" id="ARBA00023277"/>
    </source>
</evidence>
<feature type="binding site" evidence="10">
    <location>
        <position position="104"/>
    </location>
    <ligand>
        <name>Zn(2+)</name>
        <dbReference type="ChEBI" id="CHEBI:29105"/>
    </ligand>
</feature>
<feature type="binding site" evidence="10">
    <location>
        <position position="148"/>
    </location>
    <ligand>
        <name>Mg(2+)</name>
        <dbReference type="ChEBI" id="CHEBI:18420"/>
    </ligand>
</feature>
<reference evidence="11 12" key="1">
    <citation type="journal article" date="2016" name="Nat. Commun.">
        <title>Thousands of microbial genomes shed light on interconnected biogeochemical processes in an aquifer system.</title>
        <authorList>
            <person name="Anantharaman K."/>
            <person name="Brown C.T."/>
            <person name="Hug L.A."/>
            <person name="Sharon I."/>
            <person name="Castelle C.J."/>
            <person name="Probst A.J."/>
            <person name="Thomas B.C."/>
            <person name="Singh A."/>
            <person name="Wilkins M.J."/>
            <person name="Karaoz U."/>
            <person name="Brodie E.L."/>
            <person name="Williams K.H."/>
            <person name="Hubbard S.S."/>
            <person name="Banfield J.F."/>
        </authorList>
    </citation>
    <scope>NUCLEOTIDE SEQUENCE [LARGE SCALE GENOMIC DNA]</scope>
</reference>
<evidence type="ECO:0000256" key="9">
    <source>
        <dbReference type="PIRSR" id="PIRSR004682-3"/>
    </source>
</evidence>
<evidence type="ECO:0000256" key="4">
    <source>
        <dbReference type="ARBA" id="ARBA00022801"/>
    </source>
</evidence>
<dbReference type="InterPro" id="IPR036412">
    <property type="entry name" value="HAD-like_sf"/>
</dbReference>
<comment type="caution">
    <text evidence="11">The sequence shown here is derived from an EMBL/GenBank/DDBJ whole genome shotgun (WGS) entry which is preliminary data.</text>
</comment>
<keyword evidence="4 7" id="KW-0378">Hydrolase</keyword>
<feature type="binding site" evidence="10">
    <location>
        <position position="17"/>
    </location>
    <ligand>
        <name>Mg(2+)</name>
        <dbReference type="ChEBI" id="CHEBI:18420"/>
    </ligand>
</feature>
<feature type="binding site" evidence="10">
    <location>
        <position position="19"/>
    </location>
    <ligand>
        <name>Mg(2+)</name>
        <dbReference type="ChEBI" id="CHEBI:18420"/>
    </ligand>
</feature>
<dbReference type="EC" id="3.1.3.-" evidence="7"/>
<protein>
    <recommendedName>
        <fullName evidence="6 7">D,D-heptose 1,7-bisphosphate phosphatase</fullName>
        <ecNumber evidence="7">3.1.3.-</ecNumber>
    </recommendedName>
</protein>
<comment type="subcellular location">
    <subcellularLocation>
        <location evidence="1 7">Cytoplasm</location>
    </subcellularLocation>
</comment>
<feature type="site" description="Contributes to substrate recognition" evidence="9">
    <location>
        <position position="122"/>
    </location>
</feature>
<feature type="active site" description="Proton donor" evidence="8">
    <location>
        <position position="19"/>
    </location>
</feature>
<keyword evidence="3 10" id="KW-0479">Metal-binding</keyword>
<accession>A0A1F7YVU9</accession>
<feature type="site" description="Stabilizes the phosphoryl group" evidence="9">
    <location>
        <position position="65"/>
    </location>
</feature>
<keyword evidence="5 7" id="KW-0119">Carbohydrate metabolism</keyword>
<dbReference type="GO" id="GO:0046872">
    <property type="term" value="F:metal ion binding"/>
    <property type="evidence" value="ECO:0007669"/>
    <property type="project" value="UniProtKB-KW"/>
</dbReference>
<dbReference type="SUPFAM" id="SSF56784">
    <property type="entry name" value="HAD-like"/>
    <property type="match status" value="1"/>
</dbReference>
<dbReference type="InterPro" id="IPR006549">
    <property type="entry name" value="HAD-SF_hydro_IIIA"/>
</dbReference>
<dbReference type="Gene3D" id="3.40.50.1000">
    <property type="entry name" value="HAD superfamily/HAD-like"/>
    <property type="match status" value="1"/>
</dbReference>
<dbReference type="InterPro" id="IPR004446">
    <property type="entry name" value="Heptose_bisP_phosphatase"/>
</dbReference>
<dbReference type="NCBIfam" id="TIGR01662">
    <property type="entry name" value="HAD-SF-IIIA"/>
    <property type="match status" value="1"/>
</dbReference>
<dbReference type="GO" id="GO:0016791">
    <property type="term" value="F:phosphatase activity"/>
    <property type="evidence" value="ECO:0007669"/>
    <property type="project" value="InterPro"/>
</dbReference>
<dbReference type="PIRSF" id="PIRSF004682">
    <property type="entry name" value="GmhB"/>
    <property type="match status" value="1"/>
</dbReference>